<dbReference type="Gene3D" id="3.40.50.10140">
    <property type="entry name" value="Toll/interleukin-1 receptor homology (TIR) domain"/>
    <property type="match status" value="1"/>
</dbReference>
<feature type="domain" description="DUF7779" evidence="4">
    <location>
        <begin position="747"/>
        <end position="837"/>
    </location>
</feature>
<dbReference type="RefSeq" id="WP_354641910.1">
    <property type="nucleotide sequence ID" value="NZ_CP159872.1"/>
</dbReference>
<dbReference type="NCBIfam" id="NF047398">
    <property type="entry name" value="AAA_KGGVGR"/>
    <property type="match status" value="1"/>
</dbReference>
<dbReference type="Pfam" id="PF00931">
    <property type="entry name" value="NB-ARC"/>
    <property type="match status" value="1"/>
</dbReference>
<dbReference type="PANTHER" id="PTHR46082">
    <property type="entry name" value="ATP/GTP-BINDING PROTEIN-RELATED"/>
    <property type="match status" value="1"/>
</dbReference>
<protein>
    <submittedName>
        <fullName evidence="5">FxSxx-COOH system tetratricopeptide repeat protein</fullName>
    </submittedName>
</protein>
<dbReference type="KEGG" id="kcm:ABWK59_19680"/>
<dbReference type="InterPro" id="IPR027417">
    <property type="entry name" value="P-loop_NTPase"/>
</dbReference>
<dbReference type="Gene3D" id="3.40.50.300">
    <property type="entry name" value="P-loop containing nucleotide triphosphate hydrolases"/>
    <property type="match status" value="2"/>
</dbReference>
<evidence type="ECO:0000259" key="3">
    <source>
        <dbReference type="Pfam" id="PF13676"/>
    </source>
</evidence>
<dbReference type="InterPro" id="IPR000157">
    <property type="entry name" value="TIR_dom"/>
</dbReference>
<dbReference type="EMBL" id="CP159872">
    <property type="protein sequence ID" value="XCM80974.1"/>
    <property type="molecule type" value="Genomic_DNA"/>
</dbReference>
<dbReference type="InterPro" id="IPR002182">
    <property type="entry name" value="NB-ARC"/>
</dbReference>
<proteinExistence type="predicted"/>
<dbReference type="Pfam" id="PF13374">
    <property type="entry name" value="TPR_10"/>
    <property type="match status" value="1"/>
</dbReference>
<gene>
    <name evidence="5" type="primary">fxsT</name>
    <name evidence="5" type="ORF">ABWK59_19680</name>
</gene>
<accession>A0AAU8JYT7</accession>
<dbReference type="SUPFAM" id="SSF48452">
    <property type="entry name" value="TPR-like"/>
    <property type="match status" value="3"/>
</dbReference>
<dbReference type="InterPro" id="IPR011990">
    <property type="entry name" value="TPR-like_helical_dom_sf"/>
</dbReference>
<evidence type="ECO:0000313" key="5">
    <source>
        <dbReference type="EMBL" id="XCM80974.1"/>
    </source>
</evidence>
<sequence length="1335" mass="149037">MTERPSRNQQVLVRRRETAAEDRQGRIVTFYSYKGGTGRTMALANTAWILAANGYRVLTVDWDLEAPGLGQFFRPFLNPEVVAATTGIMDLFADYLDEARRPVERDPEWYEDFARIHPHAISLAWQHFPGGGRIDLVPAGQQNRDYSGSSSRIDWDLLYERYDGQRFIQALRADMKRRYDYVLIDSRTGLTDTADICTVEMPDDLVVCFTLSDQSIDGASRIARVIEDRYGDRGIRILPVPMRIDEGEKEKADAGRALARIKFAGLPTGLGEPELARYWAGVEIPYRPFYAYEEILAPFGDQPGLPGSMLAACERLTREITQNRVAGLPVMPEDLRLRHLDGFVRRRPTAPADLYLSYVPEDRAWADWISSVLTGAGFRVVPRDAGAGANPRSSTERGIDSAYRTVALLSAAYLQSPQAQALWDRTVLSDPAGARRQLIPVRVSDVRLNAPYNSRNPVDLIGRDEQQAALTLLRALGRTEAELPERSPGAPRFPGTKPTYWEVPQRNHSFTGRVQVLDDLRAQLAGGTTAVLPPPQTLYGLGGVGKTQVALEYAHRYMSHYDLVWWIDAEQTENVVVDLAELAARLGLRVGDSMNEAAQAARDALRQGIPTPNWLLIFDNADEPAQIRRYFPDGPGHILVTSRNQGWSGQAGVLSVDVFDRVESVDHLTRRVRGLSRQDADRVAEAVGDLPLAVEVAAAWLETTRTPVESYVNQLKAEATKVLAAGETPVDYPTPVGLTWNVSIARLRDQSPAAVRLLELCAFFAPEPISLRQFFFSEQMRLALVPYDDELTDTFLLGKVLRAVSRYALAKTDAGSDSFQVHRLVQAVVRSGMTEAERNLAMHQVHRILVSARPPRGDTDDPANWPTLEKIWPHLTPSRAQDCDERDVRELLIDRVRYLWKRVDLDQALQLGRQLDASWSVRSEVEPDLAEQRIWRRQVLSLRLQIANVLRSKGSYTEALALNQATLVGQRELLGEHHPYTLMTANSMAADLRYLNRFQEALTLDQDTYNQFVELFGEDDPRTLAVANNLAIDHRLIGNSQAAHDLDQDTFERNLVVRGPLHPYTLASKGNLARDRRELGDYKSSVELLREVTEAFADLPQSDLPEDLRNCKSLAVSLRRAGAYTEARDLTERTYQRYLDLFGPDFADTLACRLNLAADLSAAGDKETARDIAADSYEGHKRLLGEEHPFTYACENNLAIYLRGSGDLAGAVHHGEQALAGLTRGLGEDHPFTLNATINLANTYAENRQIAEAEQLGRAAYEGLATRYGPTHPDALVCQANLAVTLRSAGRRGEAENLRSQAIAALVELFGEDHPTVIAARSWQRTNRDLEPQPM</sequence>
<dbReference type="Pfam" id="PF13424">
    <property type="entry name" value="TPR_12"/>
    <property type="match status" value="3"/>
</dbReference>
<feature type="region of interest" description="Disordered" evidence="1">
    <location>
        <begin position="481"/>
        <end position="502"/>
    </location>
</feature>
<name>A0AAU8JYT7_9ACTN</name>
<dbReference type="GO" id="GO:0007165">
    <property type="term" value="P:signal transduction"/>
    <property type="evidence" value="ECO:0007669"/>
    <property type="project" value="InterPro"/>
</dbReference>
<dbReference type="InterPro" id="IPR056681">
    <property type="entry name" value="DUF7779"/>
</dbReference>
<dbReference type="SUPFAM" id="SSF52540">
    <property type="entry name" value="P-loop containing nucleoside triphosphate hydrolases"/>
    <property type="match status" value="2"/>
</dbReference>
<evidence type="ECO:0000259" key="2">
    <source>
        <dbReference type="Pfam" id="PF00931"/>
    </source>
</evidence>
<feature type="domain" description="TIR" evidence="3">
    <location>
        <begin position="355"/>
        <end position="469"/>
    </location>
</feature>
<dbReference type="Pfam" id="PF25000">
    <property type="entry name" value="DUF7779"/>
    <property type="match status" value="1"/>
</dbReference>
<dbReference type="InterPro" id="IPR053137">
    <property type="entry name" value="NLR-like"/>
</dbReference>
<evidence type="ECO:0000256" key="1">
    <source>
        <dbReference type="SAM" id="MobiDB-lite"/>
    </source>
</evidence>
<dbReference type="NCBIfam" id="NF040586">
    <property type="entry name" value="FxSxx_TPR"/>
    <property type="match status" value="1"/>
</dbReference>
<dbReference type="InterPro" id="IPR035897">
    <property type="entry name" value="Toll_tir_struct_dom_sf"/>
</dbReference>
<reference evidence="5" key="1">
    <citation type="submission" date="2024-06" db="EMBL/GenBank/DDBJ databases">
        <title>The genome sequences of Kitasatospora sp. strain HUAS MG31.</title>
        <authorList>
            <person name="Mo P."/>
        </authorList>
    </citation>
    <scope>NUCLEOTIDE SEQUENCE</scope>
    <source>
        <strain evidence="5">HUAS MG31</strain>
    </source>
</reference>
<dbReference type="Gene3D" id="1.25.40.10">
    <property type="entry name" value="Tetratricopeptide repeat domain"/>
    <property type="match status" value="2"/>
</dbReference>
<organism evidence="5">
    <name type="scientific">Kitasatospora camelliae</name>
    <dbReference type="NCBI Taxonomy" id="3156397"/>
    <lineage>
        <taxon>Bacteria</taxon>
        <taxon>Bacillati</taxon>
        <taxon>Actinomycetota</taxon>
        <taxon>Actinomycetes</taxon>
        <taxon>Kitasatosporales</taxon>
        <taxon>Streptomycetaceae</taxon>
        <taxon>Kitasatospora</taxon>
    </lineage>
</organism>
<evidence type="ECO:0000259" key="4">
    <source>
        <dbReference type="Pfam" id="PF25000"/>
    </source>
</evidence>
<dbReference type="Pfam" id="PF13676">
    <property type="entry name" value="TIR_2"/>
    <property type="match status" value="1"/>
</dbReference>
<feature type="domain" description="NB-ARC" evidence="2">
    <location>
        <begin position="537"/>
        <end position="652"/>
    </location>
</feature>
<dbReference type="PANTHER" id="PTHR46082:SF6">
    <property type="entry name" value="AAA+ ATPASE DOMAIN-CONTAINING PROTEIN-RELATED"/>
    <property type="match status" value="1"/>
</dbReference>
<dbReference type="SUPFAM" id="SSF52200">
    <property type="entry name" value="Toll/Interleukin receptor TIR domain"/>
    <property type="match status" value="1"/>
</dbReference>
<dbReference type="GO" id="GO:0043531">
    <property type="term" value="F:ADP binding"/>
    <property type="evidence" value="ECO:0007669"/>
    <property type="project" value="InterPro"/>
</dbReference>